<dbReference type="RefSeq" id="WP_182546960.1">
    <property type="nucleotide sequence ID" value="NZ_JACGWZ010000010.1"/>
</dbReference>
<dbReference type="EMBL" id="JACGWZ010000010">
    <property type="protein sequence ID" value="MBA8827801.1"/>
    <property type="molecule type" value="Genomic_DNA"/>
</dbReference>
<gene>
    <name evidence="9" type="ORF">FHX42_005208</name>
</gene>
<organism evidence="9 10">
    <name type="scientific">Halosaccharopolyspora lacisalsi</name>
    <dbReference type="NCBI Taxonomy" id="1000566"/>
    <lineage>
        <taxon>Bacteria</taxon>
        <taxon>Bacillati</taxon>
        <taxon>Actinomycetota</taxon>
        <taxon>Actinomycetes</taxon>
        <taxon>Pseudonocardiales</taxon>
        <taxon>Pseudonocardiaceae</taxon>
        <taxon>Halosaccharopolyspora</taxon>
    </lineage>
</organism>
<evidence type="ECO:0000256" key="4">
    <source>
        <dbReference type="ARBA" id="ARBA00023172"/>
    </source>
</evidence>
<evidence type="ECO:0000256" key="5">
    <source>
        <dbReference type="PROSITE-ProRule" id="PRU01248"/>
    </source>
</evidence>
<name>A0A839E958_9PSEU</name>
<keyword evidence="4" id="KW-0233">DNA recombination</keyword>
<feature type="region of interest" description="Disordered" evidence="6">
    <location>
        <begin position="1"/>
        <end position="21"/>
    </location>
</feature>
<dbReference type="SUPFAM" id="SSF56349">
    <property type="entry name" value="DNA breaking-rejoining enzymes"/>
    <property type="match status" value="1"/>
</dbReference>
<dbReference type="PROSITE" id="PS51900">
    <property type="entry name" value="CB"/>
    <property type="match status" value="1"/>
</dbReference>
<dbReference type="InterPro" id="IPR002104">
    <property type="entry name" value="Integrase_catalytic"/>
</dbReference>
<reference evidence="9 10" key="1">
    <citation type="submission" date="2020-07" db="EMBL/GenBank/DDBJ databases">
        <title>Sequencing the genomes of 1000 actinobacteria strains.</title>
        <authorList>
            <person name="Klenk H.-P."/>
        </authorList>
    </citation>
    <scope>NUCLEOTIDE SEQUENCE [LARGE SCALE GENOMIC DNA]</scope>
    <source>
        <strain evidence="9 10">DSM 45975</strain>
    </source>
</reference>
<evidence type="ECO:0000259" key="8">
    <source>
        <dbReference type="PROSITE" id="PS51900"/>
    </source>
</evidence>
<dbReference type="GO" id="GO:0015074">
    <property type="term" value="P:DNA integration"/>
    <property type="evidence" value="ECO:0007669"/>
    <property type="project" value="UniProtKB-KW"/>
</dbReference>
<keyword evidence="10" id="KW-1185">Reference proteome</keyword>
<evidence type="ECO:0000256" key="6">
    <source>
        <dbReference type="SAM" id="MobiDB-lite"/>
    </source>
</evidence>
<feature type="domain" description="Core-binding (CB)" evidence="8">
    <location>
        <begin position="23"/>
        <end position="103"/>
    </location>
</feature>
<dbReference type="CDD" id="cd00397">
    <property type="entry name" value="DNA_BRE_C"/>
    <property type="match status" value="1"/>
</dbReference>
<dbReference type="Gene3D" id="1.10.150.130">
    <property type="match status" value="1"/>
</dbReference>
<evidence type="ECO:0000256" key="3">
    <source>
        <dbReference type="ARBA" id="ARBA00023125"/>
    </source>
</evidence>
<comment type="similarity">
    <text evidence="1">Belongs to the 'phage' integrase family.</text>
</comment>
<comment type="caution">
    <text evidence="9">The sequence shown here is derived from an EMBL/GenBank/DDBJ whole genome shotgun (WGS) entry which is preliminary data.</text>
</comment>
<dbReference type="PROSITE" id="PS51898">
    <property type="entry name" value="TYR_RECOMBINASE"/>
    <property type="match status" value="1"/>
</dbReference>
<dbReference type="Gene3D" id="1.10.443.10">
    <property type="entry name" value="Intergrase catalytic core"/>
    <property type="match status" value="1"/>
</dbReference>
<dbReference type="Proteomes" id="UP000569329">
    <property type="component" value="Unassembled WGS sequence"/>
</dbReference>
<keyword evidence="2" id="KW-0229">DNA integration</keyword>
<evidence type="ECO:0000313" key="10">
    <source>
        <dbReference type="Proteomes" id="UP000569329"/>
    </source>
</evidence>
<dbReference type="InterPro" id="IPR050090">
    <property type="entry name" value="Tyrosine_recombinase_XerCD"/>
</dbReference>
<feature type="domain" description="Tyr recombinase" evidence="7">
    <location>
        <begin position="126"/>
        <end position="329"/>
    </location>
</feature>
<dbReference type="PANTHER" id="PTHR30349">
    <property type="entry name" value="PHAGE INTEGRASE-RELATED"/>
    <property type="match status" value="1"/>
</dbReference>
<dbReference type="GO" id="GO:0003677">
    <property type="term" value="F:DNA binding"/>
    <property type="evidence" value="ECO:0007669"/>
    <property type="project" value="UniProtKB-UniRule"/>
</dbReference>
<dbReference type="InterPro" id="IPR004107">
    <property type="entry name" value="Integrase_SAM-like_N"/>
</dbReference>
<dbReference type="PANTHER" id="PTHR30349:SF41">
    <property type="entry name" value="INTEGRASE_RECOMBINASE PROTEIN MJ0367-RELATED"/>
    <property type="match status" value="1"/>
</dbReference>
<evidence type="ECO:0000313" key="9">
    <source>
        <dbReference type="EMBL" id="MBA8827801.1"/>
    </source>
</evidence>
<protein>
    <submittedName>
        <fullName evidence="9">Site-specific recombinase XerD</fullName>
    </submittedName>
</protein>
<evidence type="ECO:0000256" key="2">
    <source>
        <dbReference type="ARBA" id="ARBA00022908"/>
    </source>
</evidence>
<dbReference type="InterPro" id="IPR011010">
    <property type="entry name" value="DNA_brk_join_enz"/>
</dbReference>
<feature type="compositionally biased region" description="Polar residues" evidence="6">
    <location>
        <begin position="1"/>
        <end position="18"/>
    </location>
</feature>
<proteinExistence type="inferred from homology"/>
<keyword evidence="3 5" id="KW-0238">DNA-binding</keyword>
<dbReference type="GO" id="GO:0006310">
    <property type="term" value="P:DNA recombination"/>
    <property type="evidence" value="ECO:0007669"/>
    <property type="project" value="UniProtKB-KW"/>
</dbReference>
<dbReference type="InterPro" id="IPR013762">
    <property type="entry name" value="Integrase-like_cat_sf"/>
</dbReference>
<evidence type="ECO:0000256" key="1">
    <source>
        <dbReference type="ARBA" id="ARBA00008857"/>
    </source>
</evidence>
<dbReference type="Pfam" id="PF02899">
    <property type="entry name" value="Phage_int_SAM_1"/>
    <property type="match status" value="1"/>
</dbReference>
<dbReference type="AlphaFoldDB" id="A0A839E958"/>
<dbReference type="InterPro" id="IPR044068">
    <property type="entry name" value="CB"/>
</dbReference>
<dbReference type="InterPro" id="IPR010998">
    <property type="entry name" value="Integrase_recombinase_N"/>
</dbReference>
<dbReference type="Pfam" id="PF00589">
    <property type="entry name" value="Phage_integrase"/>
    <property type="match status" value="1"/>
</dbReference>
<evidence type="ECO:0000259" key="7">
    <source>
        <dbReference type="PROSITE" id="PS51898"/>
    </source>
</evidence>
<sequence length="345" mass="38829">MEQLPESQRSNGVLQAANSDDRYNPHGLTDLWLQTLARKSANTCKLYERALSSWLTYCHGQNVHPFEARRADVDDWLLSLGPKSASTLNSYQSGVRNWYRYLGRNGATEADPVGAENRSPVDRDVSNTASLDQEEMSRLLDYASKHADETGTETAVRNCAMLRLMLTTGVRSAAVLASTVGQIQINRGHRVLEYRNKGGKRRQVPLAPYVTVTLDRYHQIRADRHGIRRDELSGLLFVSAPYRGPTKTGDRQLDSKDLGEILRRYARKAGIESHDQLVPHSTRHSVITNALAQGISLPKVQDLAGHADPRMTRLYDHSRNRLDDSPAYQMAAFISEHSNYHPQRD</sequence>
<accession>A0A839E958</accession>